<evidence type="ECO:0000313" key="1">
    <source>
        <dbReference type="EMBL" id="CAE7633120.1"/>
    </source>
</evidence>
<gene>
    <name evidence="1" type="ORF">SPIL2461_LOCUS16639</name>
</gene>
<name>A0A812VMT7_SYMPI</name>
<comment type="caution">
    <text evidence="1">The sequence shown here is derived from an EMBL/GenBank/DDBJ whole genome shotgun (WGS) entry which is preliminary data.</text>
</comment>
<sequence length="87" mass="9004">MQLDPLLLTVSCNIKSDRHVCFIASTPGPALCSSNSYASGNSQNTGNVLTGVPTTRVLRPPGGASQMSLAWDTGPTAPQLFQSEVAA</sequence>
<reference evidence="1" key="1">
    <citation type="submission" date="2021-02" db="EMBL/GenBank/DDBJ databases">
        <authorList>
            <person name="Dougan E. K."/>
            <person name="Rhodes N."/>
            <person name="Thang M."/>
            <person name="Chan C."/>
        </authorList>
    </citation>
    <scope>NUCLEOTIDE SEQUENCE</scope>
</reference>
<accession>A0A812VMT7</accession>
<proteinExistence type="predicted"/>
<evidence type="ECO:0000313" key="2">
    <source>
        <dbReference type="Proteomes" id="UP000649617"/>
    </source>
</evidence>
<protein>
    <submittedName>
        <fullName evidence="1">Uncharacterized protein</fullName>
    </submittedName>
</protein>
<keyword evidence="2" id="KW-1185">Reference proteome</keyword>
<dbReference type="OrthoDB" id="421372at2759"/>
<dbReference type="EMBL" id="CAJNIZ010042701">
    <property type="protein sequence ID" value="CAE7633120.1"/>
    <property type="molecule type" value="Genomic_DNA"/>
</dbReference>
<dbReference type="AlphaFoldDB" id="A0A812VMT7"/>
<organism evidence="1 2">
    <name type="scientific">Symbiodinium pilosum</name>
    <name type="common">Dinoflagellate</name>
    <dbReference type="NCBI Taxonomy" id="2952"/>
    <lineage>
        <taxon>Eukaryota</taxon>
        <taxon>Sar</taxon>
        <taxon>Alveolata</taxon>
        <taxon>Dinophyceae</taxon>
        <taxon>Suessiales</taxon>
        <taxon>Symbiodiniaceae</taxon>
        <taxon>Symbiodinium</taxon>
    </lineage>
</organism>
<dbReference type="Proteomes" id="UP000649617">
    <property type="component" value="Unassembled WGS sequence"/>
</dbReference>